<feature type="domain" description="Helix-turn-helix" evidence="1">
    <location>
        <begin position="37"/>
        <end position="83"/>
    </location>
</feature>
<dbReference type="RefSeq" id="WP_062303473.1">
    <property type="nucleotide sequence ID" value="NZ_LRPB01000049.1"/>
</dbReference>
<organism evidence="2 3">
    <name type="scientific">Roseivirga seohaensis</name>
    <dbReference type="NCBI Taxonomy" id="1914963"/>
    <lineage>
        <taxon>Bacteria</taxon>
        <taxon>Pseudomonadati</taxon>
        <taxon>Bacteroidota</taxon>
        <taxon>Cytophagia</taxon>
        <taxon>Cytophagales</taxon>
        <taxon>Roseivirgaceae</taxon>
        <taxon>Roseivirga</taxon>
    </lineage>
</organism>
<proteinExistence type="predicted"/>
<dbReference type="STRING" id="1914963.AWW67_13295"/>
<gene>
    <name evidence="2" type="ORF">AWW67_13295</name>
</gene>
<evidence type="ECO:0000313" key="3">
    <source>
        <dbReference type="Proteomes" id="UP000075663"/>
    </source>
</evidence>
<dbReference type="InterPro" id="IPR041657">
    <property type="entry name" value="HTH_17"/>
</dbReference>
<dbReference type="EMBL" id="LRPB01000049">
    <property type="protein sequence ID" value="KYG79344.1"/>
    <property type="molecule type" value="Genomic_DNA"/>
</dbReference>
<comment type="caution">
    <text evidence="2">The sequence shown here is derived from an EMBL/GenBank/DDBJ whole genome shotgun (WGS) entry which is preliminary data.</text>
</comment>
<name>A0A150XKT8_9BACT</name>
<dbReference type="PANTHER" id="PTHR34585">
    <property type="match status" value="1"/>
</dbReference>
<dbReference type="Pfam" id="PF12728">
    <property type="entry name" value="HTH_17"/>
    <property type="match status" value="1"/>
</dbReference>
<evidence type="ECO:0000313" key="2">
    <source>
        <dbReference type="EMBL" id="KYG79344.1"/>
    </source>
</evidence>
<dbReference type="AlphaFoldDB" id="A0A150XKT8"/>
<dbReference type="Proteomes" id="UP000075663">
    <property type="component" value="Unassembled WGS sequence"/>
</dbReference>
<reference evidence="2 3" key="1">
    <citation type="submission" date="2016-01" db="EMBL/GenBank/DDBJ databases">
        <title>Genome sequencing of Roseivirga seohaensis SW-152.</title>
        <authorList>
            <person name="Selvaratnam C."/>
            <person name="Thevarajoo S."/>
            <person name="Goh K.M."/>
            <person name="Ee R."/>
            <person name="Chan K.-G."/>
            <person name="Chong C.S."/>
        </authorList>
    </citation>
    <scope>NUCLEOTIDE SEQUENCE [LARGE SCALE GENOMIC DNA]</scope>
    <source>
        <strain evidence="2 3">SW-152</strain>
    </source>
</reference>
<sequence>MQVICLEEQAFYELIEQVVERLSEKLNVPTDRWIDGEEAMSLLKIKSTTLQTYRDEGKIRYSQPSKKVILYDRLSIEEFIENNAKETF</sequence>
<accession>A0A150XKT8</accession>
<dbReference type="PANTHER" id="PTHR34585:SF22">
    <property type="entry name" value="HELIX-TURN-HELIX DOMAIN-CONTAINING PROTEIN"/>
    <property type="match status" value="1"/>
</dbReference>
<evidence type="ECO:0000259" key="1">
    <source>
        <dbReference type="Pfam" id="PF12728"/>
    </source>
</evidence>
<protein>
    <recommendedName>
        <fullName evidence="1">Helix-turn-helix domain-containing protein</fullName>
    </recommendedName>
</protein>